<evidence type="ECO:0000313" key="8">
    <source>
        <dbReference type="EMBL" id="MBP1934331.1"/>
    </source>
</evidence>
<protein>
    <submittedName>
        <fullName evidence="8">Muramoyltetrapeptide carboxypeptidase</fullName>
        <ecNumber evidence="8">3.4.17.13</ecNumber>
    </submittedName>
</protein>
<dbReference type="CDD" id="cd07025">
    <property type="entry name" value="Peptidase_S66"/>
    <property type="match status" value="1"/>
</dbReference>
<dbReference type="InterPro" id="IPR040921">
    <property type="entry name" value="Peptidase_S66C"/>
</dbReference>
<dbReference type="EC" id="3.4.17.13" evidence="8"/>
<dbReference type="InterPro" id="IPR040449">
    <property type="entry name" value="Peptidase_S66_N"/>
</dbReference>
<evidence type="ECO:0000256" key="1">
    <source>
        <dbReference type="ARBA" id="ARBA00010233"/>
    </source>
</evidence>
<dbReference type="Pfam" id="PF17676">
    <property type="entry name" value="Peptidase_S66C"/>
    <property type="match status" value="1"/>
</dbReference>
<dbReference type="RefSeq" id="WP_209812331.1">
    <property type="nucleotide sequence ID" value="NZ_JAGGKT010000019.1"/>
</dbReference>
<dbReference type="SUPFAM" id="SSF52317">
    <property type="entry name" value="Class I glutamine amidotransferase-like"/>
    <property type="match status" value="1"/>
</dbReference>
<comment type="similarity">
    <text evidence="1">Belongs to the peptidase S66 family.</text>
</comment>
<dbReference type="InterPro" id="IPR003507">
    <property type="entry name" value="S66_fam"/>
</dbReference>
<dbReference type="Proteomes" id="UP001519343">
    <property type="component" value="Unassembled WGS sequence"/>
</dbReference>
<feature type="domain" description="LD-carboxypeptidase C-terminal" evidence="7">
    <location>
        <begin position="179"/>
        <end position="292"/>
    </location>
</feature>
<evidence type="ECO:0000259" key="7">
    <source>
        <dbReference type="Pfam" id="PF17676"/>
    </source>
</evidence>
<dbReference type="GO" id="GO:0106415">
    <property type="term" value="F:muramoyltetrapeptide carboxypeptidase activity"/>
    <property type="evidence" value="ECO:0007669"/>
    <property type="project" value="UniProtKB-EC"/>
</dbReference>
<gene>
    <name evidence="8" type="ORF">J2Z37_004351</name>
</gene>
<keyword evidence="4 8" id="KW-0378">Hydrolase</keyword>
<evidence type="ECO:0000256" key="4">
    <source>
        <dbReference type="ARBA" id="ARBA00022801"/>
    </source>
</evidence>
<accession>A0ABS4GVQ5</accession>
<evidence type="ECO:0000256" key="5">
    <source>
        <dbReference type="ARBA" id="ARBA00022825"/>
    </source>
</evidence>
<keyword evidence="5" id="KW-0720">Serine protease</keyword>
<dbReference type="EMBL" id="JAGGKT010000019">
    <property type="protein sequence ID" value="MBP1934331.1"/>
    <property type="molecule type" value="Genomic_DNA"/>
</dbReference>
<dbReference type="InterPro" id="IPR029062">
    <property type="entry name" value="Class_I_gatase-like"/>
</dbReference>
<dbReference type="Pfam" id="PF02016">
    <property type="entry name" value="Peptidase_S66"/>
    <property type="match status" value="1"/>
</dbReference>
<dbReference type="Gene3D" id="3.40.50.10740">
    <property type="entry name" value="Class I glutamine amidotransferase-like"/>
    <property type="match status" value="1"/>
</dbReference>
<evidence type="ECO:0000256" key="3">
    <source>
        <dbReference type="ARBA" id="ARBA00022670"/>
    </source>
</evidence>
<keyword evidence="9" id="KW-1185">Reference proteome</keyword>
<evidence type="ECO:0000313" key="9">
    <source>
        <dbReference type="Proteomes" id="UP001519343"/>
    </source>
</evidence>
<dbReference type="Gene3D" id="3.50.30.60">
    <property type="entry name" value="LD-carboxypeptidase A C-terminal domain-like"/>
    <property type="match status" value="1"/>
</dbReference>
<comment type="caution">
    <text evidence="8">The sequence shown here is derived from an EMBL/GenBank/DDBJ whole genome shotgun (WGS) entry which is preliminary data.</text>
</comment>
<dbReference type="PIRSF" id="PIRSF028757">
    <property type="entry name" value="LD-carboxypeptidase"/>
    <property type="match status" value="1"/>
</dbReference>
<name>A0ABS4GVQ5_9BACL</name>
<evidence type="ECO:0000259" key="6">
    <source>
        <dbReference type="Pfam" id="PF02016"/>
    </source>
</evidence>
<dbReference type="PANTHER" id="PTHR30237:SF2">
    <property type="entry name" value="MUREIN TETRAPEPTIDE CARBOXYPEPTIDASE"/>
    <property type="match status" value="1"/>
</dbReference>
<dbReference type="InterPro" id="IPR027461">
    <property type="entry name" value="Carboxypeptidase_A_C_sf"/>
</dbReference>
<evidence type="ECO:0000256" key="2">
    <source>
        <dbReference type="ARBA" id="ARBA00022645"/>
    </source>
</evidence>
<proteinExistence type="inferred from homology"/>
<keyword evidence="3" id="KW-0645">Protease</keyword>
<dbReference type="SUPFAM" id="SSF141986">
    <property type="entry name" value="LD-carboxypeptidase A C-terminal domain-like"/>
    <property type="match status" value="1"/>
</dbReference>
<dbReference type="PANTHER" id="PTHR30237">
    <property type="entry name" value="MURAMOYLTETRAPEPTIDE CARBOXYPEPTIDASE"/>
    <property type="match status" value="1"/>
</dbReference>
<feature type="domain" description="LD-carboxypeptidase N-terminal" evidence="6">
    <location>
        <begin position="15"/>
        <end position="131"/>
    </location>
</feature>
<reference evidence="8 9" key="1">
    <citation type="submission" date="2021-03" db="EMBL/GenBank/DDBJ databases">
        <title>Genomic Encyclopedia of Type Strains, Phase IV (KMG-IV): sequencing the most valuable type-strain genomes for metagenomic binning, comparative biology and taxonomic classification.</title>
        <authorList>
            <person name="Goeker M."/>
        </authorList>
    </citation>
    <scope>NUCLEOTIDE SEQUENCE [LARGE SCALE GENOMIC DNA]</scope>
    <source>
        <strain evidence="8 9">DSM 24738</strain>
    </source>
</reference>
<keyword evidence="2 8" id="KW-0121">Carboxypeptidase</keyword>
<organism evidence="8 9">
    <name type="scientific">Ammoniphilus resinae</name>
    <dbReference type="NCBI Taxonomy" id="861532"/>
    <lineage>
        <taxon>Bacteria</taxon>
        <taxon>Bacillati</taxon>
        <taxon>Bacillota</taxon>
        <taxon>Bacilli</taxon>
        <taxon>Bacillales</taxon>
        <taxon>Paenibacillaceae</taxon>
        <taxon>Aneurinibacillus group</taxon>
        <taxon>Ammoniphilus</taxon>
    </lineage>
</organism>
<dbReference type="InterPro" id="IPR027478">
    <property type="entry name" value="LdcA_N"/>
</dbReference>
<sequence>MAIIKPPMLQRGDTVGIVTLGSPLDAAIIDSRATTLRNMGFNVVFGQYVYSRSGIVAASARQRAEDLMMMFENQQVKMILPSRGGTGVIDILPYLDSGVIRRNPKIVTGYSDVTILLNAINQFTGVETFHGFLLIDFKPETPAYNYNEFFTATSSLTAPRVINNPPGIPLMSLVSGNVTGQLVGGNLTSIVGALGTPYEIDTRGKIFLLEDVHAPTNTVYRYLKQLMLAGKFRDCIGIIMGQCTDCPVSYNTSYNDLINSLLVPLGKPLMTNLATAHDYYKITLPIGADVNLNTMNNTLTVLRPSVVS</sequence>